<gene>
    <name evidence="10" type="ORF">PN36_00160</name>
</gene>
<dbReference type="PRINTS" id="PR00420">
    <property type="entry name" value="RNGMNOXGNASE"/>
</dbReference>
<dbReference type="GO" id="GO:0071949">
    <property type="term" value="F:FAD binding"/>
    <property type="evidence" value="ECO:0007669"/>
    <property type="project" value="InterPro"/>
</dbReference>
<comment type="subunit">
    <text evidence="8">Component of the Ubi complex metabolon, which regroups five ubiquinone biosynthesis proteins (UbiE, UbiF, UbiG, UbiH and UbiI) and two accessory factors (UbiK and the lipid-binding protein UbiJ).</text>
</comment>
<dbReference type="Gene3D" id="3.50.50.60">
    <property type="entry name" value="FAD/NAD(P)-binding domain"/>
    <property type="match status" value="2"/>
</dbReference>
<keyword evidence="11" id="KW-1185">Reference proteome</keyword>
<dbReference type="InterPro" id="IPR036188">
    <property type="entry name" value="FAD/NAD-bd_sf"/>
</dbReference>
<keyword evidence="7" id="KW-0503">Monooxygenase</keyword>
<evidence type="ECO:0000313" key="10">
    <source>
        <dbReference type="EMBL" id="KHD09015.1"/>
    </source>
</evidence>
<sequence length="403" mass="44781">MQPIDYDVLIVGSGIIGATYACALLQGGMRIALVEAKPKSNDKKEEFDLRTYALTRASERIFTNLGVWDKIAAQRISPFREMHVWDAGGEIHFNSTMLNEATLGHIVEQTVIQAALTARLAEFETLTNYRPAKVQTFNLTKDESAMQVHLDNGQSLTTRLLISAEGANSSIRTNAGIPYQIREHGQQAIVATVQTAHPHQQTAWQRFLPTGPLAFLPLSEPQTCSIVWSIDTPLAQRLMTLDKQAFQQALEKAFALKLGTVTDCGQRATFPLQSRHALQYVQPRLALIGDAAHTVLPLAGQGLNLGLLDAAALSEIVLNAHAKRQDFGSYRELRRYERWRKGENLIMLKVMDGFKYLFAKPPLKWARNLGLSLTNTTVPLKQLIIQYAMGLKGDLPRLANINT</sequence>
<evidence type="ECO:0000256" key="2">
    <source>
        <dbReference type="ARBA" id="ARBA00004749"/>
    </source>
</evidence>
<dbReference type="Pfam" id="PF01494">
    <property type="entry name" value="FAD_binding_3"/>
    <property type="match status" value="1"/>
</dbReference>
<comment type="caution">
    <text evidence="10">The sequence shown here is derived from an EMBL/GenBank/DDBJ whole genome shotgun (WGS) entry which is preliminary data.</text>
</comment>
<dbReference type="SUPFAM" id="SSF51905">
    <property type="entry name" value="FAD/NAD(P)-binding domain"/>
    <property type="match status" value="1"/>
</dbReference>
<feature type="domain" description="FAD-binding" evidence="9">
    <location>
        <begin position="5"/>
        <end position="335"/>
    </location>
</feature>
<dbReference type="NCBIfam" id="TIGR01988">
    <property type="entry name" value="Ubi-OHases"/>
    <property type="match status" value="1"/>
</dbReference>
<evidence type="ECO:0000256" key="8">
    <source>
        <dbReference type="ARBA" id="ARBA00065734"/>
    </source>
</evidence>
<keyword evidence="5" id="KW-0274">FAD</keyword>
<comment type="pathway">
    <text evidence="2">Cofactor biosynthesis; ubiquinone biosynthesis.</text>
</comment>
<evidence type="ECO:0000256" key="4">
    <source>
        <dbReference type="ARBA" id="ARBA00022630"/>
    </source>
</evidence>
<dbReference type="UniPathway" id="UPA00232"/>
<accession>A0A0A6PE38</accession>
<evidence type="ECO:0000313" key="11">
    <source>
        <dbReference type="Proteomes" id="UP000030428"/>
    </source>
</evidence>
<dbReference type="FunFam" id="3.50.50.60:FF:000021">
    <property type="entry name" value="Ubiquinone biosynthesis monooxygenase COQ6"/>
    <property type="match status" value="1"/>
</dbReference>
<reference evidence="10 11" key="1">
    <citation type="journal article" date="2016" name="Front. Microbiol.">
        <title>Single-Cell (Meta-)Genomics of a Dimorphic Candidatus Thiomargarita nelsonii Reveals Genomic Plasticity.</title>
        <authorList>
            <person name="Flood B.E."/>
            <person name="Fliss P."/>
            <person name="Jones D.S."/>
            <person name="Dick G.J."/>
            <person name="Jain S."/>
            <person name="Kaster A.K."/>
            <person name="Winkel M."/>
            <person name="Mussmann M."/>
            <person name="Bailey J."/>
        </authorList>
    </citation>
    <scope>NUCLEOTIDE SEQUENCE [LARGE SCALE GENOMIC DNA]</scope>
    <source>
        <strain evidence="10">Hydrate Ridge</strain>
    </source>
</reference>
<evidence type="ECO:0000256" key="1">
    <source>
        <dbReference type="ARBA" id="ARBA00001974"/>
    </source>
</evidence>
<dbReference type="Proteomes" id="UP000030428">
    <property type="component" value="Unassembled WGS sequence"/>
</dbReference>
<dbReference type="InterPro" id="IPR010971">
    <property type="entry name" value="UbiH/COQ6"/>
</dbReference>
<keyword evidence="6" id="KW-0560">Oxidoreductase</keyword>
<dbReference type="InterPro" id="IPR051205">
    <property type="entry name" value="UbiH/COQ6_monooxygenase"/>
</dbReference>
<dbReference type="GO" id="GO:0006744">
    <property type="term" value="P:ubiquinone biosynthetic process"/>
    <property type="evidence" value="ECO:0007669"/>
    <property type="project" value="UniProtKB-UniPathway"/>
</dbReference>
<dbReference type="PANTHER" id="PTHR43876:SF7">
    <property type="entry name" value="UBIQUINONE BIOSYNTHESIS MONOOXYGENASE COQ6, MITOCHONDRIAL"/>
    <property type="match status" value="1"/>
</dbReference>
<evidence type="ECO:0000256" key="5">
    <source>
        <dbReference type="ARBA" id="ARBA00022827"/>
    </source>
</evidence>
<dbReference type="AlphaFoldDB" id="A0A0A6PE38"/>
<comment type="cofactor">
    <cofactor evidence="1">
        <name>FAD</name>
        <dbReference type="ChEBI" id="CHEBI:57692"/>
    </cofactor>
</comment>
<evidence type="ECO:0000256" key="3">
    <source>
        <dbReference type="ARBA" id="ARBA00005349"/>
    </source>
</evidence>
<evidence type="ECO:0000256" key="7">
    <source>
        <dbReference type="ARBA" id="ARBA00023033"/>
    </source>
</evidence>
<dbReference type="GO" id="GO:0016705">
    <property type="term" value="F:oxidoreductase activity, acting on paired donors, with incorporation or reduction of molecular oxygen"/>
    <property type="evidence" value="ECO:0007669"/>
    <property type="project" value="InterPro"/>
</dbReference>
<dbReference type="InterPro" id="IPR002938">
    <property type="entry name" value="FAD-bd"/>
</dbReference>
<keyword evidence="4" id="KW-0285">Flavoprotein</keyword>
<comment type="similarity">
    <text evidence="3">Belongs to the UbiH/COQ6 family.</text>
</comment>
<organism evidence="10 11">
    <name type="scientific">Candidatus Thiomargarita nelsonii</name>
    <dbReference type="NCBI Taxonomy" id="1003181"/>
    <lineage>
        <taxon>Bacteria</taxon>
        <taxon>Pseudomonadati</taxon>
        <taxon>Pseudomonadota</taxon>
        <taxon>Gammaproteobacteria</taxon>
        <taxon>Thiotrichales</taxon>
        <taxon>Thiotrichaceae</taxon>
        <taxon>Thiomargarita</taxon>
    </lineage>
</organism>
<dbReference type="GO" id="GO:0110142">
    <property type="term" value="C:ubiquinone biosynthesis complex"/>
    <property type="evidence" value="ECO:0007669"/>
    <property type="project" value="UniProtKB-ARBA"/>
</dbReference>
<dbReference type="GO" id="GO:0004497">
    <property type="term" value="F:monooxygenase activity"/>
    <property type="evidence" value="ECO:0007669"/>
    <property type="project" value="UniProtKB-KW"/>
</dbReference>
<dbReference type="PANTHER" id="PTHR43876">
    <property type="entry name" value="UBIQUINONE BIOSYNTHESIS MONOOXYGENASE COQ6, MITOCHONDRIAL"/>
    <property type="match status" value="1"/>
</dbReference>
<evidence type="ECO:0000256" key="6">
    <source>
        <dbReference type="ARBA" id="ARBA00023002"/>
    </source>
</evidence>
<dbReference type="EMBL" id="JSZA02000001">
    <property type="protein sequence ID" value="KHD09015.1"/>
    <property type="molecule type" value="Genomic_DNA"/>
</dbReference>
<protein>
    <recommendedName>
        <fullName evidence="9">FAD-binding domain-containing protein</fullName>
    </recommendedName>
</protein>
<proteinExistence type="inferred from homology"/>
<name>A0A0A6PE38_9GAMM</name>
<evidence type="ECO:0000259" key="9">
    <source>
        <dbReference type="Pfam" id="PF01494"/>
    </source>
</evidence>